<protein>
    <submittedName>
        <fullName evidence="4">Signal transduction histidine kinase</fullName>
    </submittedName>
</protein>
<feature type="compositionally biased region" description="Pro residues" evidence="2">
    <location>
        <begin position="196"/>
        <end position="205"/>
    </location>
</feature>
<accession>A0AAD7HWD7</accession>
<keyword evidence="4" id="KW-0808">Transferase</keyword>
<dbReference type="GO" id="GO:0005634">
    <property type="term" value="C:nucleus"/>
    <property type="evidence" value="ECO:0007669"/>
    <property type="project" value="TreeGrafter"/>
</dbReference>
<dbReference type="Proteomes" id="UP001215280">
    <property type="component" value="Unassembled WGS sequence"/>
</dbReference>
<feature type="modified residue" description="Phosphohistidine" evidence="1">
    <location>
        <position position="89"/>
    </location>
</feature>
<organism evidence="4 5">
    <name type="scientific">Mycena maculata</name>
    <dbReference type="NCBI Taxonomy" id="230809"/>
    <lineage>
        <taxon>Eukaryota</taxon>
        <taxon>Fungi</taxon>
        <taxon>Dikarya</taxon>
        <taxon>Basidiomycota</taxon>
        <taxon>Agaricomycotina</taxon>
        <taxon>Agaricomycetes</taxon>
        <taxon>Agaricomycetidae</taxon>
        <taxon>Agaricales</taxon>
        <taxon>Marasmiineae</taxon>
        <taxon>Mycenaceae</taxon>
        <taxon>Mycena</taxon>
    </lineage>
</organism>
<dbReference type="InterPro" id="IPR045871">
    <property type="entry name" value="AHP1-5/YPD1"/>
</dbReference>
<proteinExistence type="predicted"/>
<keyword evidence="4" id="KW-0418">Kinase</keyword>
<evidence type="ECO:0000313" key="5">
    <source>
        <dbReference type="Proteomes" id="UP001215280"/>
    </source>
</evidence>
<dbReference type="InterPro" id="IPR036641">
    <property type="entry name" value="HPT_dom_sf"/>
</dbReference>
<feature type="region of interest" description="Disordered" evidence="2">
    <location>
        <begin position="164"/>
        <end position="212"/>
    </location>
</feature>
<dbReference type="AlphaFoldDB" id="A0AAD7HWD7"/>
<dbReference type="PANTHER" id="PTHR28242:SF52">
    <property type="entry name" value="PHOSPHORELAY INTERMEDIATE PROTEIN YPD1"/>
    <property type="match status" value="1"/>
</dbReference>
<evidence type="ECO:0000259" key="3">
    <source>
        <dbReference type="PROSITE" id="PS50894"/>
    </source>
</evidence>
<dbReference type="Gene3D" id="1.20.120.160">
    <property type="entry name" value="HPT domain"/>
    <property type="match status" value="1"/>
</dbReference>
<dbReference type="GO" id="GO:0009927">
    <property type="term" value="F:histidine phosphotransfer kinase activity"/>
    <property type="evidence" value="ECO:0007669"/>
    <property type="project" value="InterPro"/>
</dbReference>
<keyword evidence="5" id="KW-1185">Reference proteome</keyword>
<evidence type="ECO:0000313" key="4">
    <source>
        <dbReference type="EMBL" id="KAJ7729688.1"/>
    </source>
</evidence>
<dbReference type="PROSITE" id="PS50894">
    <property type="entry name" value="HPT"/>
    <property type="match status" value="1"/>
</dbReference>
<gene>
    <name evidence="4" type="ORF">DFH07DRAFT_969436</name>
</gene>
<dbReference type="Pfam" id="PF01627">
    <property type="entry name" value="Hpt"/>
    <property type="match status" value="1"/>
</dbReference>
<dbReference type="GO" id="GO:0005737">
    <property type="term" value="C:cytoplasm"/>
    <property type="evidence" value="ECO:0007669"/>
    <property type="project" value="TreeGrafter"/>
</dbReference>
<comment type="caution">
    <text evidence="4">The sequence shown here is derived from an EMBL/GenBank/DDBJ whole genome shotgun (WGS) entry which is preliminary data.</text>
</comment>
<dbReference type="EMBL" id="JARJLG010000196">
    <property type="protein sequence ID" value="KAJ7729688.1"/>
    <property type="molecule type" value="Genomic_DNA"/>
</dbReference>
<feature type="domain" description="HPt" evidence="3">
    <location>
        <begin position="50"/>
        <end position="157"/>
    </location>
</feature>
<name>A0AAD7HWD7_9AGAR</name>
<dbReference type="GO" id="GO:0043424">
    <property type="term" value="F:protein histidine kinase binding"/>
    <property type="evidence" value="ECO:0007669"/>
    <property type="project" value="InterPro"/>
</dbReference>
<evidence type="ECO:0000256" key="2">
    <source>
        <dbReference type="SAM" id="MobiDB-lite"/>
    </source>
</evidence>
<evidence type="ECO:0000256" key="1">
    <source>
        <dbReference type="PROSITE-ProRule" id="PRU00110"/>
    </source>
</evidence>
<dbReference type="SUPFAM" id="SSF47226">
    <property type="entry name" value="Histidine-containing phosphotransfer domain, HPT domain"/>
    <property type="match status" value="1"/>
</dbReference>
<sequence>MVCPSSFLVVPSEMNKYFVLQQPHRVDAEATGTIEVGAFNQILELDDDDSYTYSKDMIAMYFAQVPTAFAGMDAALASKDLRELADLAHFLMGSSASLGIARVAASCAGIEGIGKASLKATEQDSAHDSTEALAEIGVLLGKVKREYRDAQTWLRRWYSERGESFDEEVDIPESDEKPEQDSEPTVASDDAVDIWIPPPAPPPQTATPEDAP</sequence>
<dbReference type="GO" id="GO:0000160">
    <property type="term" value="P:phosphorelay signal transduction system"/>
    <property type="evidence" value="ECO:0007669"/>
    <property type="project" value="InterPro"/>
</dbReference>
<dbReference type="PANTHER" id="PTHR28242">
    <property type="entry name" value="PHOSPHORELAY INTERMEDIATE PROTEIN YPD1"/>
    <property type="match status" value="1"/>
</dbReference>
<dbReference type="InterPro" id="IPR008207">
    <property type="entry name" value="Sig_transdc_His_kin_Hpt_dom"/>
</dbReference>
<reference evidence="4" key="1">
    <citation type="submission" date="2023-03" db="EMBL/GenBank/DDBJ databases">
        <title>Massive genome expansion in bonnet fungi (Mycena s.s.) driven by repeated elements and novel gene families across ecological guilds.</title>
        <authorList>
            <consortium name="Lawrence Berkeley National Laboratory"/>
            <person name="Harder C.B."/>
            <person name="Miyauchi S."/>
            <person name="Viragh M."/>
            <person name="Kuo A."/>
            <person name="Thoen E."/>
            <person name="Andreopoulos B."/>
            <person name="Lu D."/>
            <person name="Skrede I."/>
            <person name="Drula E."/>
            <person name="Henrissat B."/>
            <person name="Morin E."/>
            <person name="Kohler A."/>
            <person name="Barry K."/>
            <person name="LaButti K."/>
            <person name="Morin E."/>
            <person name="Salamov A."/>
            <person name="Lipzen A."/>
            <person name="Mereny Z."/>
            <person name="Hegedus B."/>
            <person name="Baldrian P."/>
            <person name="Stursova M."/>
            <person name="Weitz H."/>
            <person name="Taylor A."/>
            <person name="Grigoriev I.V."/>
            <person name="Nagy L.G."/>
            <person name="Martin F."/>
            <person name="Kauserud H."/>
        </authorList>
    </citation>
    <scope>NUCLEOTIDE SEQUENCE</scope>
    <source>
        <strain evidence="4">CBHHK188m</strain>
    </source>
</reference>
<keyword evidence="1" id="KW-0597">Phosphoprotein</keyword>